<comment type="caution">
    <text evidence="2">The sequence shown here is derived from an EMBL/GenBank/DDBJ whole genome shotgun (WGS) entry which is preliminary data.</text>
</comment>
<proteinExistence type="predicted"/>
<feature type="region of interest" description="Disordered" evidence="1">
    <location>
        <begin position="1"/>
        <end position="66"/>
    </location>
</feature>
<gene>
    <name evidence="2" type="ORF">J1N35_035445</name>
</gene>
<organism evidence="2 3">
    <name type="scientific">Gossypium stocksii</name>
    <dbReference type="NCBI Taxonomy" id="47602"/>
    <lineage>
        <taxon>Eukaryota</taxon>
        <taxon>Viridiplantae</taxon>
        <taxon>Streptophyta</taxon>
        <taxon>Embryophyta</taxon>
        <taxon>Tracheophyta</taxon>
        <taxon>Spermatophyta</taxon>
        <taxon>Magnoliopsida</taxon>
        <taxon>eudicotyledons</taxon>
        <taxon>Gunneridae</taxon>
        <taxon>Pentapetalae</taxon>
        <taxon>rosids</taxon>
        <taxon>malvids</taxon>
        <taxon>Malvales</taxon>
        <taxon>Malvaceae</taxon>
        <taxon>Malvoideae</taxon>
        <taxon>Gossypium</taxon>
    </lineage>
</organism>
<name>A0A9D3UUF8_9ROSI</name>
<dbReference type="AlphaFoldDB" id="A0A9D3UUF8"/>
<dbReference type="Proteomes" id="UP000828251">
    <property type="component" value="Unassembled WGS sequence"/>
</dbReference>
<dbReference type="EMBL" id="JAIQCV010000010">
    <property type="protein sequence ID" value="KAH1057380.1"/>
    <property type="molecule type" value="Genomic_DNA"/>
</dbReference>
<keyword evidence="3" id="KW-1185">Reference proteome</keyword>
<sequence length="66" mass="7106">MNDILLTTSTDEGISYVTDDGRLDDESDVDPPREPGPDGAKVALFSEPKPVPSEPEDIKGSSDEEE</sequence>
<reference evidence="2 3" key="1">
    <citation type="journal article" date="2021" name="Plant Biotechnol. J.">
        <title>Multi-omics assisted identification of the key and species-specific regulatory components of drought-tolerant mechanisms in Gossypium stocksii.</title>
        <authorList>
            <person name="Yu D."/>
            <person name="Ke L."/>
            <person name="Zhang D."/>
            <person name="Wu Y."/>
            <person name="Sun Y."/>
            <person name="Mei J."/>
            <person name="Sun J."/>
            <person name="Sun Y."/>
        </authorList>
    </citation>
    <scope>NUCLEOTIDE SEQUENCE [LARGE SCALE GENOMIC DNA]</scope>
    <source>
        <strain evidence="3">cv. E1</strain>
        <tissue evidence="2">Leaf</tissue>
    </source>
</reference>
<evidence type="ECO:0000313" key="3">
    <source>
        <dbReference type="Proteomes" id="UP000828251"/>
    </source>
</evidence>
<protein>
    <submittedName>
        <fullName evidence="2">Uncharacterized protein</fullName>
    </submittedName>
</protein>
<feature type="compositionally biased region" description="Basic and acidic residues" evidence="1">
    <location>
        <begin position="56"/>
        <end position="66"/>
    </location>
</feature>
<accession>A0A9D3UUF8</accession>
<feature type="compositionally biased region" description="Polar residues" evidence="1">
    <location>
        <begin position="1"/>
        <end position="12"/>
    </location>
</feature>
<evidence type="ECO:0000256" key="1">
    <source>
        <dbReference type="SAM" id="MobiDB-lite"/>
    </source>
</evidence>
<evidence type="ECO:0000313" key="2">
    <source>
        <dbReference type="EMBL" id="KAH1057380.1"/>
    </source>
</evidence>